<proteinExistence type="predicted"/>
<dbReference type="EMBL" id="GEDG01031645">
    <property type="protein sequence ID" value="JAP11261.1"/>
    <property type="molecule type" value="Transcribed_RNA"/>
</dbReference>
<accession>A0A0V0GTS8</accession>
<protein>
    <submittedName>
        <fullName evidence="1">Putative ovule protein</fullName>
    </submittedName>
</protein>
<evidence type="ECO:0000313" key="1">
    <source>
        <dbReference type="EMBL" id="JAP11261.1"/>
    </source>
</evidence>
<organism evidence="1">
    <name type="scientific">Solanum chacoense</name>
    <name type="common">Chaco potato</name>
    <dbReference type="NCBI Taxonomy" id="4108"/>
    <lineage>
        <taxon>Eukaryota</taxon>
        <taxon>Viridiplantae</taxon>
        <taxon>Streptophyta</taxon>
        <taxon>Embryophyta</taxon>
        <taxon>Tracheophyta</taxon>
        <taxon>Spermatophyta</taxon>
        <taxon>Magnoliopsida</taxon>
        <taxon>eudicotyledons</taxon>
        <taxon>Gunneridae</taxon>
        <taxon>Pentapetalae</taxon>
        <taxon>asterids</taxon>
        <taxon>lamiids</taxon>
        <taxon>Solanales</taxon>
        <taxon>Solanaceae</taxon>
        <taxon>Solanoideae</taxon>
        <taxon>Solaneae</taxon>
        <taxon>Solanum</taxon>
    </lineage>
</organism>
<name>A0A0V0GTS8_SOLCH</name>
<reference evidence="1" key="1">
    <citation type="submission" date="2015-12" db="EMBL/GenBank/DDBJ databases">
        <title>Gene expression during late stages of embryo sac development: a critical building block for successful pollen-pistil interactions.</title>
        <authorList>
            <person name="Liu Y."/>
            <person name="Joly V."/>
            <person name="Sabar M."/>
            <person name="Matton D.P."/>
        </authorList>
    </citation>
    <scope>NUCLEOTIDE SEQUENCE</scope>
</reference>
<sequence>MNCSCKYDSNLEFWACLRKRFLEPRLSINDCSYWVDMGSTRESEFLTRFYLYSSREWIIKVLGYFA</sequence>
<dbReference type="AlphaFoldDB" id="A0A0V0GTS8"/>